<comment type="subcellular location">
    <subcellularLocation>
        <location evidence="1">Membrane</location>
        <topology evidence="1">Multi-pass membrane protein</topology>
    </subcellularLocation>
</comment>
<dbReference type="PANTHER" id="PTHR30576">
    <property type="entry name" value="COLANIC BIOSYNTHESIS UDP-GLUCOSE LIPID CARRIER TRANSFERASE"/>
    <property type="match status" value="1"/>
</dbReference>
<comment type="similarity">
    <text evidence="2">Belongs to the bacterial sugar transferase family.</text>
</comment>
<dbReference type="GO" id="GO:0016020">
    <property type="term" value="C:membrane"/>
    <property type="evidence" value="ECO:0007669"/>
    <property type="project" value="UniProtKB-SubCell"/>
</dbReference>
<dbReference type="NCBIfam" id="TIGR03025">
    <property type="entry name" value="EPS_sugtrans"/>
    <property type="match status" value="1"/>
</dbReference>
<feature type="transmembrane region" description="Helical" evidence="8">
    <location>
        <begin position="20"/>
        <end position="44"/>
    </location>
</feature>
<evidence type="ECO:0000256" key="8">
    <source>
        <dbReference type="SAM" id="Phobius"/>
    </source>
</evidence>
<dbReference type="GO" id="GO:0089702">
    <property type="term" value="F:undecaprenyl-phosphate glucose phosphotransferase activity"/>
    <property type="evidence" value="ECO:0007669"/>
    <property type="project" value="TreeGrafter"/>
</dbReference>
<evidence type="ECO:0000259" key="9">
    <source>
        <dbReference type="Pfam" id="PF02397"/>
    </source>
</evidence>
<dbReference type="OrthoDB" id="9808602at2"/>
<evidence type="ECO:0000256" key="7">
    <source>
        <dbReference type="ARBA" id="ARBA00023169"/>
    </source>
</evidence>
<dbReference type="PANTHER" id="PTHR30576:SF21">
    <property type="entry name" value="UDP-GLUCOSE:UNDECAPRENYL-PHOSPHATE GLUCOSE-1-PHOSPHATE TRANSFERASE"/>
    <property type="match status" value="1"/>
</dbReference>
<keyword evidence="5 8" id="KW-1133">Transmembrane helix</keyword>
<accession>E8RM88</accession>
<evidence type="ECO:0000256" key="4">
    <source>
        <dbReference type="ARBA" id="ARBA00022692"/>
    </source>
</evidence>
<dbReference type="HOGENOM" id="CLU_024920_1_2_5"/>
<dbReference type="EC" id="2.7.8.6" evidence="10"/>
<keyword evidence="11" id="KW-1185">Reference proteome</keyword>
<keyword evidence="6 8" id="KW-0472">Membrane</keyword>
<evidence type="ECO:0000256" key="5">
    <source>
        <dbReference type="ARBA" id="ARBA00022989"/>
    </source>
</evidence>
<feature type="domain" description="Bacterial sugar transferase" evidence="9">
    <location>
        <begin position="18"/>
        <end position="202"/>
    </location>
</feature>
<dbReference type="GO" id="GO:0047360">
    <property type="term" value="F:undecaprenyl-phosphate galactose phosphotransferase activity"/>
    <property type="evidence" value="ECO:0007669"/>
    <property type="project" value="UniProtKB-EC"/>
</dbReference>
<keyword evidence="3 10" id="KW-0808">Transferase</keyword>
<evidence type="ECO:0000313" key="11">
    <source>
        <dbReference type="Proteomes" id="UP000001492"/>
    </source>
</evidence>
<dbReference type="GO" id="GO:0000271">
    <property type="term" value="P:polysaccharide biosynthetic process"/>
    <property type="evidence" value="ECO:0007669"/>
    <property type="project" value="UniProtKB-KW"/>
</dbReference>
<protein>
    <submittedName>
        <fullName evidence="10">Undecaprenyl-phosphate galactose phosphotransferase</fullName>
        <ecNumber evidence="10">2.7.8.6</ecNumber>
    </submittedName>
</protein>
<proteinExistence type="inferred from homology"/>
<keyword evidence="4 8" id="KW-0812">Transmembrane</keyword>
<dbReference type="Proteomes" id="UP000001492">
    <property type="component" value="Chromosome 1"/>
</dbReference>
<dbReference type="KEGG" id="aex:Astex_2181"/>
<dbReference type="InterPro" id="IPR003362">
    <property type="entry name" value="Bact_transf"/>
</dbReference>
<evidence type="ECO:0000256" key="6">
    <source>
        <dbReference type="ARBA" id="ARBA00023136"/>
    </source>
</evidence>
<dbReference type="eggNOG" id="COG2148">
    <property type="taxonomic scope" value="Bacteria"/>
</dbReference>
<evidence type="ECO:0000256" key="3">
    <source>
        <dbReference type="ARBA" id="ARBA00022679"/>
    </source>
</evidence>
<gene>
    <name evidence="10" type="ordered locus">Astex_2181</name>
</gene>
<evidence type="ECO:0000256" key="1">
    <source>
        <dbReference type="ARBA" id="ARBA00004141"/>
    </source>
</evidence>
<sequence>MSRQRPRIASRVAVSPTKRLFDIAVAGFAILFLLPALVLIAFAVKLDSKGPVIFKQRRSGLNGRQFHIYKFRSMSVMEDGDVVSQAKATDLRVTRVGGILRRTSLDELPQFFNILKGDMSFVGPRPHALSHDKIFSEQVDNYELRFLAKPGLTGLAQVRGFRGEIRDACDIENRVQSDIEYIENWSFVKDVKIMLGTVRVVLGDDNAY</sequence>
<dbReference type="GO" id="GO:0009242">
    <property type="term" value="P:colanic acid biosynthetic process"/>
    <property type="evidence" value="ECO:0007669"/>
    <property type="project" value="TreeGrafter"/>
</dbReference>
<reference evidence="11" key="1">
    <citation type="submission" date="2010-12" db="EMBL/GenBank/DDBJ databases">
        <title>Complete sequence of chromosome 1 of Asticcacaulis excentricus CB 48.</title>
        <authorList>
            <consortium name="US DOE Joint Genome Institute"/>
            <person name="Lucas S."/>
            <person name="Copeland A."/>
            <person name="Lapidus A."/>
            <person name="Cheng J.-F."/>
            <person name="Bruce D."/>
            <person name="Goodwin L."/>
            <person name="Pitluck S."/>
            <person name="Teshima H."/>
            <person name="Davenport K."/>
            <person name="Detter J.C."/>
            <person name="Han C."/>
            <person name="Tapia R."/>
            <person name="Land M."/>
            <person name="Hauser L."/>
            <person name="Jeffries C."/>
            <person name="Kyrpides N."/>
            <person name="Ivanova N."/>
            <person name="Ovchinnikova G."/>
            <person name="Brun Y.V."/>
            <person name="Woyke T."/>
        </authorList>
    </citation>
    <scope>NUCLEOTIDE SEQUENCE [LARGE SCALE GENOMIC DNA]</scope>
    <source>
        <strain evidence="11">ATCC 15261 / DSM 4724 / KCTC 12464 / NCIMB 9791 / VKM B-1370 / CB 48</strain>
    </source>
</reference>
<evidence type="ECO:0000313" key="10">
    <source>
        <dbReference type="EMBL" id="ADU13839.1"/>
    </source>
</evidence>
<dbReference type="STRING" id="573065.Astex_2181"/>
<dbReference type="InterPro" id="IPR017475">
    <property type="entry name" value="EPS_sugar_tfrase"/>
</dbReference>
<name>E8RM88_ASTEC</name>
<keyword evidence="7" id="KW-0270">Exopolysaccharide synthesis</keyword>
<dbReference type="EMBL" id="CP002395">
    <property type="protein sequence ID" value="ADU13839.1"/>
    <property type="molecule type" value="Genomic_DNA"/>
</dbReference>
<dbReference type="Pfam" id="PF02397">
    <property type="entry name" value="Bac_transf"/>
    <property type="match status" value="1"/>
</dbReference>
<organism evidence="10 11">
    <name type="scientific">Asticcacaulis excentricus (strain ATCC 15261 / DSM 4724 / KCTC 12464 / NCIMB 9791 / VKM B-1370 / CB 48)</name>
    <dbReference type="NCBI Taxonomy" id="573065"/>
    <lineage>
        <taxon>Bacteria</taxon>
        <taxon>Pseudomonadati</taxon>
        <taxon>Pseudomonadota</taxon>
        <taxon>Alphaproteobacteria</taxon>
        <taxon>Caulobacterales</taxon>
        <taxon>Caulobacteraceae</taxon>
        <taxon>Asticcacaulis</taxon>
    </lineage>
</organism>
<evidence type="ECO:0000256" key="2">
    <source>
        <dbReference type="ARBA" id="ARBA00006464"/>
    </source>
</evidence>
<dbReference type="AlphaFoldDB" id="E8RM88"/>